<dbReference type="SUPFAM" id="SSF52833">
    <property type="entry name" value="Thioredoxin-like"/>
    <property type="match status" value="1"/>
</dbReference>
<sequence>MKVTPLRVVAFAVVAGLLGLVAGLWINGPGPLLGTEFGQRMLNDAMRATADTPEGVPVARRGEAIPAVEVATLDGDTLRLPEAYAGQPVLINLWASWCGPCIEEMPELDRYAREQGADGVQVLGIALDDRDAVEDFLERIPVAYAIALDTPGPADAGVKLGNPRGVLPYTALVSADGRLLKQKIGPFQHGEIDGWAHP</sequence>
<dbReference type="InterPro" id="IPR013766">
    <property type="entry name" value="Thioredoxin_domain"/>
</dbReference>
<dbReference type="PANTHER" id="PTHR42852:SF13">
    <property type="entry name" value="PROTEIN DIPZ"/>
    <property type="match status" value="1"/>
</dbReference>
<evidence type="ECO:0000259" key="1">
    <source>
        <dbReference type="PROSITE" id="PS51352"/>
    </source>
</evidence>
<dbReference type="InterPro" id="IPR013740">
    <property type="entry name" value="Redoxin"/>
</dbReference>
<comment type="caution">
    <text evidence="2">The sequence shown here is derived from an EMBL/GenBank/DDBJ whole genome shotgun (WGS) entry which is preliminary data.</text>
</comment>
<dbReference type="AlphaFoldDB" id="A0A4R5TT45"/>
<proteinExistence type="predicted"/>
<reference evidence="2 3" key="1">
    <citation type="submission" date="2019-03" db="EMBL/GenBank/DDBJ databases">
        <title>Luteimonas zhaokaii sp.nov., isolated from the rectal contents of Plateau pika in Yushu, Qinghai Province, China.</title>
        <authorList>
            <person name="Zhang G."/>
        </authorList>
    </citation>
    <scope>NUCLEOTIDE SEQUENCE [LARGE SCALE GENOMIC DNA]</scope>
    <source>
        <strain evidence="2 3">B9</strain>
    </source>
</reference>
<dbReference type="Proteomes" id="UP000294796">
    <property type="component" value="Unassembled WGS sequence"/>
</dbReference>
<gene>
    <name evidence="2" type="ORF">E2F46_13205</name>
</gene>
<dbReference type="EMBL" id="SMTF01000012">
    <property type="protein sequence ID" value="TDK22713.1"/>
    <property type="molecule type" value="Genomic_DNA"/>
</dbReference>
<dbReference type="Pfam" id="PF08534">
    <property type="entry name" value="Redoxin"/>
    <property type="match status" value="1"/>
</dbReference>
<dbReference type="GO" id="GO:0016491">
    <property type="term" value="F:oxidoreductase activity"/>
    <property type="evidence" value="ECO:0007669"/>
    <property type="project" value="InterPro"/>
</dbReference>
<organism evidence="2 3">
    <name type="scientific">Luteimonas aestuarii</name>
    <dbReference type="NCBI Taxonomy" id="453837"/>
    <lineage>
        <taxon>Bacteria</taxon>
        <taxon>Pseudomonadati</taxon>
        <taxon>Pseudomonadota</taxon>
        <taxon>Gammaproteobacteria</taxon>
        <taxon>Lysobacterales</taxon>
        <taxon>Lysobacteraceae</taxon>
        <taxon>Luteimonas</taxon>
    </lineage>
</organism>
<evidence type="ECO:0000313" key="3">
    <source>
        <dbReference type="Proteomes" id="UP000294796"/>
    </source>
</evidence>
<dbReference type="CDD" id="cd02966">
    <property type="entry name" value="TlpA_like_family"/>
    <property type="match status" value="1"/>
</dbReference>
<dbReference type="RefSeq" id="WP_133322813.1">
    <property type="nucleotide sequence ID" value="NZ_SMTF01000012.1"/>
</dbReference>
<protein>
    <submittedName>
        <fullName evidence="2">TlpA family protein disulfide reductase</fullName>
    </submittedName>
</protein>
<accession>A0A4R5TT45</accession>
<dbReference type="PROSITE" id="PS51352">
    <property type="entry name" value="THIOREDOXIN_2"/>
    <property type="match status" value="1"/>
</dbReference>
<dbReference type="InterPro" id="IPR050553">
    <property type="entry name" value="Thioredoxin_ResA/DsbE_sf"/>
</dbReference>
<feature type="domain" description="Thioredoxin" evidence="1">
    <location>
        <begin position="59"/>
        <end position="189"/>
    </location>
</feature>
<dbReference type="PANTHER" id="PTHR42852">
    <property type="entry name" value="THIOL:DISULFIDE INTERCHANGE PROTEIN DSBE"/>
    <property type="match status" value="1"/>
</dbReference>
<dbReference type="OrthoDB" id="9796554at2"/>
<dbReference type="Gene3D" id="3.40.30.10">
    <property type="entry name" value="Glutaredoxin"/>
    <property type="match status" value="1"/>
</dbReference>
<name>A0A4R5TT45_9GAMM</name>
<keyword evidence="3" id="KW-1185">Reference proteome</keyword>
<dbReference type="InterPro" id="IPR036249">
    <property type="entry name" value="Thioredoxin-like_sf"/>
</dbReference>
<evidence type="ECO:0000313" key="2">
    <source>
        <dbReference type="EMBL" id="TDK22713.1"/>
    </source>
</evidence>